<keyword evidence="2" id="KW-1185">Reference proteome</keyword>
<reference evidence="1" key="2">
    <citation type="journal article" date="2022" name="New Phytol.">
        <title>Evolutionary transition to the ectomycorrhizal habit in the genomes of a hyperdiverse lineage of mushroom-forming fungi.</title>
        <authorList>
            <person name="Looney B."/>
            <person name="Miyauchi S."/>
            <person name="Morin E."/>
            <person name="Drula E."/>
            <person name="Courty P.E."/>
            <person name="Kohler A."/>
            <person name="Kuo A."/>
            <person name="LaButti K."/>
            <person name="Pangilinan J."/>
            <person name="Lipzen A."/>
            <person name="Riley R."/>
            <person name="Andreopoulos W."/>
            <person name="He G."/>
            <person name="Johnson J."/>
            <person name="Nolan M."/>
            <person name="Tritt A."/>
            <person name="Barry K.W."/>
            <person name="Grigoriev I.V."/>
            <person name="Nagy L.G."/>
            <person name="Hibbett D."/>
            <person name="Henrissat B."/>
            <person name="Matheny P.B."/>
            <person name="Labbe J."/>
            <person name="Martin F.M."/>
        </authorList>
    </citation>
    <scope>NUCLEOTIDE SEQUENCE</scope>
    <source>
        <strain evidence="1">FP105234-sp</strain>
    </source>
</reference>
<comment type="caution">
    <text evidence="1">The sequence shown here is derived from an EMBL/GenBank/DDBJ whole genome shotgun (WGS) entry which is preliminary data.</text>
</comment>
<name>A0ACB8S7M2_9AGAM</name>
<evidence type="ECO:0000313" key="2">
    <source>
        <dbReference type="Proteomes" id="UP000814033"/>
    </source>
</evidence>
<dbReference type="Proteomes" id="UP000814033">
    <property type="component" value="Unassembled WGS sequence"/>
</dbReference>
<proteinExistence type="predicted"/>
<gene>
    <name evidence="1" type="ORF">FA95DRAFT_1675101</name>
</gene>
<dbReference type="EMBL" id="MU275845">
    <property type="protein sequence ID" value="KAI0052400.1"/>
    <property type="molecule type" value="Genomic_DNA"/>
</dbReference>
<protein>
    <submittedName>
        <fullName evidence="1">Uncharacterized protein</fullName>
    </submittedName>
</protein>
<sequence length="273" mass="30571">MPLVVDIQTAAGDLAHRLSSLRHFISAGQDLLDSIRLLRSEILSRQCKKVVTLAEISRATLSRVGIKLHLFTSCPPVLQQFKSLYFDILRALRERLDVFVGANLKDRVKRLLLPLSSWMVIRRADGPPASARVQTRPARPSASPYHLAAVPFPRADQSTQRRSSPALATSMPPPPSLPRRNRQSPDPDRHSSVVRLDLFPELVVHTRSPRRHTPASSTEQDDRENDPAIVSDLVTVQRPTPRRFGIFCTGGNAALAKTERRNRPHSPRSSRYS</sequence>
<organism evidence="1 2">
    <name type="scientific">Auriscalpium vulgare</name>
    <dbReference type="NCBI Taxonomy" id="40419"/>
    <lineage>
        <taxon>Eukaryota</taxon>
        <taxon>Fungi</taxon>
        <taxon>Dikarya</taxon>
        <taxon>Basidiomycota</taxon>
        <taxon>Agaricomycotina</taxon>
        <taxon>Agaricomycetes</taxon>
        <taxon>Russulales</taxon>
        <taxon>Auriscalpiaceae</taxon>
        <taxon>Auriscalpium</taxon>
    </lineage>
</organism>
<accession>A0ACB8S7M2</accession>
<reference evidence="1" key="1">
    <citation type="submission" date="2021-02" db="EMBL/GenBank/DDBJ databases">
        <authorList>
            <consortium name="DOE Joint Genome Institute"/>
            <person name="Ahrendt S."/>
            <person name="Looney B.P."/>
            <person name="Miyauchi S."/>
            <person name="Morin E."/>
            <person name="Drula E."/>
            <person name="Courty P.E."/>
            <person name="Chicoki N."/>
            <person name="Fauchery L."/>
            <person name="Kohler A."/>
            <person name="Kuo A."/>
            <person name="Labutti K."/>
            <person name="Pangilinan J."/>
            <person name="Lipzen A."/>
            <person name="Riley R."/>
            <person name="Andreopoulos W."/>
            <person name="He G."/>
            <person name="Johnson J."/>
            <person name="Barry K.W."/>
            <person name="Grigoriev I.V."/>
            <person name="Nagy L."/>
            <person name="Hibbett D."/>
            <person name="Henrissat B."/>
            <person name="Matheny P.B."/>
            <person name="Labbe J."/>
            <person name="Martin F."/>
        </authorList>
    </citation>
    <scope>NUCLEOTIDE SEQUENCE</scope>
    <source>
        <strain evidence="1">FP105234-sp</strain>
    </source>
</reference>
<evidence type="ECO:0000313" key="1">
    <source>
        <dbReference type="EMBL" id="KAI0052400.1"/>
    </source>
</evidence>